<protein>
    <recommendedName>
        <fullName evidence="11">Zinc metalloprotease</fullName>
        <ecNumber evidence="11">3.4.24.-</ecNumber>
    </recommendedName>
</protein>
<evidence type="ECO:0000256" key="5">
    <source>
        <dbReference type="ARBA" id="ARBA00022692"/>
    </source>
</evidence>
<dbReference type="RefSeq" id="WP_185796917.1">
    <property type="nucleotide sequence ID" value="NZ_JACLQD010000002.1"/>
</dbReference>
<keyword evidence="7 11" id="KW-0862">Zinc</keyword>
<feature type="transmembrane region" description="Helical" evidence="11">
    <location>
        <begin position="113"/>
        <end position="141"/>
    </location>
</feature>
<dbReference type="InterPro" id="IPR004387">
    <property type="entry name" value="Pept_M50_Zn"/>
</dbReference>
<dbReference type="SUPFAM" id="SSF50156">
    <property type="entry name" value="PDZ domain-like"/>
    <property type="match status" value="2"/>
</dbReference>
<feature type="transmembrane region" description="Helical" evidence="11">
    <location>
        <begin position="374"/>
        <end position="406"/>
    </location>
</feature>
<dbReference type="InterPro" id="IPR036034">
    <property type="entry name" value="PDZ_sf"/>
</dbReference>
<dbReference type="EMBL" id="JACLQD010000002">
    <property type="protein sequence ID" value="MBC2835304.1"/>
    <property type="molecule type" value="Genomic_DNA"/>
</dbReference>
<evidence type="ECO:0000256" key="6">
    <source>
        <dbReference type="ARBA" id="ARBA00022801"/>
    </source>
</evidence>
<keyword evidence="5 11" id="KW-0812">Transmembrane</keyword>
<feature type="domain" description="PDZ" evidence="12">
    <location>
        <begin position="225"/>
        <end position="248"/>
    </location>
</feature>
<evidence type="ECO:0000256" key="1">
    <source>
        <dbReference type="ARBA" id="ARBA00001947"/>
    </source>
</evidence>
<dbReference type="CDD" id="cd06163">
    <property type="entry name" value="S2P-M50_PDZ_RseP-like"/>
    <property type="match status" value="1"/>
</dbReference>
<dbReference type="GO" id="GO:0006508">
    <property type="term" value="P:proteolysis"/>
    <property type="evidence" value="ECO:0007669"/>
    <property type="project" value="UniProtKB-KW"/>
</dbReference>
<feature type="transmembrane region" description="Helical" evidence="11">
    <location>
        <begin position="6"/>
        <end position="30"/>
    </location>
</feature>
<comment type="subcellular location">
    <subcellularLocation>
        <location evidence="2">Membrane</location>
        <topology evidence="2">Multi-pass membrane protein</topology>
    </subcellularLocation>
</comment>
<dbReference type="Pfam" id="PF17820">
    <property type="entry name" value="PDZ_6"/>
    <property type="match status" value="1"/>
</dbReference>
<sequence>MDISTLIPSFGGLGFTVVAFVLALLIIVFVHEFGHYIVGRWSGIHADVFSLGFGPVIWKRVDRHGTRWQLAALPFGGYVKFFGDANAASGGHSDDLKALTAEQRRATMHGAPLWARSATVAAGPVFNFVLSIAIFAGLFLAKGVATDLPVIGALKNVPAEVQELQPGDAILGLAGKPVADFQGLIDAANVLPPAAVVDYRIRRDGAELDVRGPYPLPPLADNVAGNSAAKDAGLEPGDVVLAVDGTPITAFDQLRDMVGASDGKPLKLTVWRDGSTFDADLQPRRMDLPLADGGFETRWLIGVSGNLFFEPETRTPGLWEAVSLGASQSWTIAYTSVSGLWHMITGSISSCNLQGPIGIAETSGQAASMGISSFIWFVAMLSTAVGLMNLFPVPVLDGGHLVFFAYEAVTGKPPTARALNVLMSVGLALILGLMAFALSNDLFCP</sequence>
<evidence type="ECO:0000256" key="4">
    <source>
        <dbReference type="ARBA" id="ARBA00022670"/>
    </source>
</evidence>
<keyword evidence="10 11" id="KW-0472">Membrane</keyword>
<evidence type="ECO:0000256" key="8">
    <source>
        <dbReference type="ARBA" id="ARBA00022989"/>
    </source>
</evidence>
<dbReference type="PROSITE" id="PS50106">
    <property type="entry name" value="PDZ"/>
    <property type="match status" value="1"/>
</dbReference>
<dbReference type="GO" id="GO:0016020">
    <property type="term" value="C:membrane"/>
    <property type="evidence" value="ECO:0007669"/>
    <property type="project" value="UniProtKB-SubCell"/>
</dbReference>
<dbReference type="InterPro" id="IPR008915">
    <property type="entry name" value="Peptidase_M50"/>
</dbReference>
<feature type="transmembrane region" description="Helical" evidence="11">
    <location>
        <begin position="418"/>
        <end position="438"/>
    </location>
</feature>
<name>A0A842I897_9RHOB</name>
<evidence type="ECO:0000256" key="11">
    <source>
        <dbReference type="RuleBase" id="RU362031"/>
    </source>
</evidence>
<dbReference type="Gene3D" id="2.30.42.10">
    <property type="match status" value="2"/>
</dbReference>
<keyword evidence="4 13" id="KW-0645">Protease</keyword>
<dbReference type="PANTHER" id="PTHR42837">
    <property type="entry name" value="REGULATOR OF SIGMA-E PROTEASE RSEP"/>
    <property type="match status" value="1"/>
</dbReference>
<keyword evidence="14" id="KW-1185">Reference proteome</keyword>
<dbReference type="NCBIfam" id="TIGR00054">
    <property type="entry name" value="RIP metalloprotease RseP"/>
    <property type="match status" value="1"/>
</dbReference>
<dbReference type="InterPro" id="IPR001478">
    <property type="entry name" value="PDZ"/>
</dbReference>
<evidence type="ECO:0000313" key="13">
    <source>
        <dbReference type="EMBL" id="MBC2835304.1"/>
    </source>
</evidence>
<keyword evidence="11" id="KW-0479">Metal-binding</keyword>
<evidence type="ECO:0000313" key="14">
    <source>
        <dbReference type="Proteomes" id="UP000555411"/>
    </source>
</evidence>
<dbReference type="SMART" id="SM00228">
    <property type="entry name" value="PDZ"/>
    <property type="match status" value="1"/>
</dbReference>
<evidence type="ECO:0000256" key="10">
    <source>
        <dbReference type="ARBA" id="ARBA00023136"/>
    </source>
</evidence>
<keyword evidence="9 11" id="KW-0482">Metalloprotease</keyword>
<keyword evidence="8 11" id="KW-1133">Transmembrane helix</keyword>
<dbReference type="GO" id="GO:0004222">
    <property type="term" value="F:metalloendopeptidase activity"/>
    <property type="evidence" value="ECO:0007669"/>
    <property type="project" value="InterPro"/>
</dbReference>
<reference evidence="13 14" key="1">
    <citation type="journal article" date="2017" name="Int. J. Syst. Evol. Microbiol.">
        <title>Gemmobacter straminiformis sp. nov., isolated from an artificial fountain.</title>
        <authorList>
            <person name="Kang J.Y."/>
            <person name="Kim M.J."/>
            <person name="Chun J."/>
            <person name="Son K.P."/>
            <person name="Jahng K.Y."/>
        </authorList>
    </citation>
    <scope>NUCLEOTIDE SEQUENCE [LARGE SCALE GENOMIC DNA]</scope>
    <source>
        <strain evidence="13 14">CAM-8</strain>
    </source>
</reference>
<comment type="cofactor">
    <cofactor evidence="1 11">
        <name>Zn(2+)</name>
        <dbReference type="ChEBI" id="CHEBI:29105"/>
    </cofactor>
</comment>
<dbReference type="GO" id="GO:0046872">
    <property type="term" value="F:metal ion binding"/>
    <property type="evidence" value="ECO:0007669"/>
    <property type="project" value="UniProtKB-KW"/>
</dbReference>
<dbReference type="CDD" id="cd23081">
    <property type="entry name" value="cpPDZ_EcRseP-like"/>
    <property type="match status" value="1"/>
</dbReference>
<dbReference type="PANTHER" id="PTHR42837:SF2">
    <property type="entry name" value="MEMBRANE METALLOPROTEASE ARASP2, CHLOROPLASTIC-RELATED"/>
    <property type="match status" value="1"/>
</dbReference>
<proteinExistence type="inferred from homology"/>
<evidence type="ECO:0000256" key="9">
    <source>
        <dbReference type="ARBA" id="ARBA00023049"/>
    </source>
</evidence>
<accession>A0A842I897</accession>
<evidence type="ECO:0000259" key="12">
    <source>
        <dbReference type="PROSITE" id="PS50106"/>
    </source>
</evidence>
<dbReference type="Pfam" id="PF02163">
    <property type="entry name" value="Peptidase_M50"/>
    <property type="match status" value="1"/>
</dbReference>
<comment type="caution">
    <text evidence="13">The sequence shown here is derived from an EMBL/GenBank/DDBJ whole genome shotgun (WGS) entry which is preliminary data.</text>
</comment>
<organism evidence="13 14">
    <name type="scientific">Paragemmobacter straminiformis</name>
    <dbReference type="NCBI Taxonomy" id="2045119"/>
    <lineage>
        <taxon>Bacteria</taxon>
        <taxon>Pseudomonadati</taxon>
        <taxon>Pseudomonadota</taxon>
        <taxon>Alphaproteobacteria</taxon>
        <taxon>Rhodobacterales</taxon>
        <taxon>Paracoccaceae</taxon>
        <taxon>Paragemmobacter</taxon>
    </lineage>
</organism>
<comment type="similarity">
    <text evidence="3 11">Belongs to the peptidase M50B family.</text>
</comment>
<dbReference type="Proteomes" id="UP000555411">
    <property type="component" value="Unassembled WGS sequence"/>
</dbReference>
<gene>
    <name evidence="13" type="primary">rseP</name>
    <name evidence="13" type="ORF">H7F16_07275</name>
</gene>
<dbReference type="EC" id="3.4.24.-" evidence="11"/>
<dbReference type="InterPro" id="IPR041489">
    <property type="entry name" value="PDZ_6"/>
</dbReference>
<dbReference type="AlphaFoldDB" id="A0A842I897"/>
<evidence type="ECO:0000256" key="3">
    <source>
        <dbReference type="ARBA" id="ARBA00007931"/>
    </source>
</evidence>
<evidence type="ECO:0000256" key="2">
    <source>
        <dbReference type="ARBA" id="ARBA00004141"/>
    </source>
</evidence>
<evidence type="ECO:0000256" key="7">
    <source>
        <dbReference type="ARBA" id="ARBA00022833"/>
    </source>
</evidence>
<keyword evidence="6 11" id="KW-0378">Hydrolase</keyword>